<dbReference type="Proteomes" id="UP000279446">
    <property type="component" value="Unassembled WGS sequence"/>
</dbReference>
<gene>
    <name evidence="1" type="ORF">EJP82_06455</name>
</gene>
<comment type="caution">
    <text evidence="1">The sequence shown here is derived from an EMBL/GenBank/DDBJ whole genome shotgun (WGS) entry which is preliminary data.</text>
</comment>
<sequence length="102" mass="11558">MRIDVVNGGFDVITGSGNRFLARTIICASGSFNRPYIPYIPGSELFQGKTPILPRGALQYTEISDNHRYCFLEVLTGLLFRQYDYEEEAIIRDCESHKSYAA</sequence>
<evidence type="ECO:0000313" key="2">
    <source>
        <dbReference type="Proteomes" id="UP000279446"/>
    </source>
</evidence>
<name>A0A3S1KA05_9BACL</name>
<dbReference type="Gene3D" id="3.50.50.60">
    <property type="entry name" value="FAD/NAD(P)-binding domain"/>
    <property type="match status" value="1"/>
</dbReference>
<organism evidence="1 2">
    <name type="scientific">Paenibacillus anaericanus</name>
    <dbReference type="NCBI Taxonomy" id="170367"/>
    <lineage>
        <taxon>Bacteria</taxon>
        <taxon>Bacillati</taxon>
        <taxon>Bacillota</taxon>
        <taxon>Bacilli</taxon>
        <taxon>Bacillales</taxon>
        <taxon>Paenibacillaceae</taxon>
        <taxon>Paenibacillus</taxon>
    </lineage>
</organism>
<reference evidence="1 2" key="1">
    <citation type="submission" date="2018-12" db="EMBL/GenBank/DDBJ databases">
        <authorList>
            <person name="Sun L."/>
            <person name="Chen Z."/>
        </authorList>
    </citation>
    <scope>NUCLEOTIDE SEQUENCE [LARGE SCALE GENOMIC DNA]</scope>
    <source>
        <strain evidence="1 2">DSM 15890</strain>
    </source>
</reference>
<dbReference type="InterPro" id="IPR036188">
    <property type="entry name" value="FAD/NAD-bd_sf"/>
</dbReference>
<dbReference type="EMBL" id="RZNY01000004">
    <property type="protein sequence ID" value="RUT47350.1"/>
    <property type="molecule type" value="Genomic_DNA"/>
</dbReference>
<dbReference type="AlphaFoldDB" id="A0A3S1KA05"/>
<accession>A0A3S1KA05</accession>
<keyword evidence="2" id="KW-1185">Reference proteome</keyword>
<dbReference type="SUPFAM" id="SSF51905">
    <property type="entry name" value="FAD/NAD(P)-binding domain"/>
    <property type="match status" value="1"/>
</dbReference>
<evidence type="ECO:0000313" key="1">
    <source>
        <dbReference type="EMBL" id="RUT47350.1"/>
    </source>
</evidence>
<proteinExistence type="predicted"/>
<protein>
    <submittedName>
        <fullName evidence="1">Uncharacterized protein</fullName>
    </submittedName>
</protein>